<dbReference type="GO" id="GO:0017038">
    <property type="term" value="P:protein import"/>
    <property type="evidence" value="ECO:0007669"/>
    <property type="project" value="InterPro"/>
</dbReference>
<evidence type="ECO:0000313" key="7">
    <source>
        <dbReference type="Proteomes" id="UP000030765"/>
    </source>
</evidence>
<protein>
    <submittedName>
        <fullName evidence="5">AGAP011982-PA-like protein</fullName>
    </submittedName>
</protein>
<keyword evidence="1" id="KW-0813">Transport</keyword>
<dbReference type="AlphaFoldDB" id="A0A084VB00"/>
<dbReference type="PANTHER" id="PTHR30612">
    <property type="entry name" value="SECA INNER MEMBRANE COMPONENT OF SEC PROTEIN SECRETION SYSTEM"/>
    <property type="match status" value="1"/>
</dbReference>
<dbReference type="EMBL" id="KE524240">
    <property type="protein sequence ID" value="KFB35144.1"/>
    <property type="molecule type" value="Genomic_DNA"/>
</dbReference>
<keyword evidence="2" id="KW-0811">Translocation</keyword>
<gene>
    <name evidence="5" type="ORF">ZHAS_00001062</name>
</gene>
<evidence type="ECO:0000259" key="4">
    <source>
        <dbReference type="PROSITE" id="PS51196"/>
    </source>
</evidence>
<dbReference type="OrthoDB" id="7553586at2759"/>
<evidence type="ECO:0000313" key="5">
    <source>
        <dbReference type="EMBL" id="KFB35144.1"/>
    </source>
</evidence>
<evidence type="ECO:0000259" key="3">
    <source>
        <dbReference type="PROSITE" id="PS51192"/>
    </source>
</evidence>
<feature type="domain" description="Helicase ATP-binding" evidence="3">
    <location>
        <begin position="26"/>
        <end position="182"/>
    </location>
</feature>
<dbReference type="PROSITE" id="PS51196">
    <property type="entry name" value="SECA_MOTOR_DEAD"/>
    <property type="match status" value="1"/>
</dbReference>
<dbReference type="VEuPathDB" id="VectorBase:ASIC001062"/>
<evidence type="ECO:0000256" key="2">
    <source>
        <dbReference type="ARBA" id="ARBA00023010"/>
    </source>
</evidence>
<dbReference type="InterPro" id="IPR014001">
    <property type="entry name" value="Helicase_ATP-bd"/>
</dbReference>
<dbReference type="EnsemblMetazoa" id="ASIC001062-RA">
    <property type="protein sequence ID" value="ASIC001062-PA"/>
    <property type="gene ID" value="ASIC001062"/>
</dbReference>
<dbReference type="GO" id="GO:0005524">
    <property type="term" value="F:ATP binding"/>
    <property type="evidence" value="ECO:0007669"/>
    <property type="project" value="InterPro"/>
</dbReference>
<dbReference type="InterPro" id="IPR014018">
    <property type="entry name" value="SecA_motor_DEAD"/>
</dbReference>
<dbReference type="GO" id="GO:0006886">
    <property type="term" value="P:intracellular protein transport"/>
    <property type="evidence" value="ECO:0007669"/>
    <property type="project" value="InterPro"/>
</dbReference>
<evidence type="ECO:0000313" key="6">
    <source>
        <dbReference type="EnsemblMetazoa" id="ASIC001062-PA"/>
    </source>
</evidence>
<keyword evidence="7" id="KW-1185">Reference proteome</keyword>
<dbReference type="GO" id="GO:0006605">
    <property type="term" value="P:protein targeting"/>
    <property type="evidence" value="ECO:0007669"/>
    <property type="project" value="InterPro"/>
</dbReference>
<reference evidence="5 7" key="1">
    <citation type="journal article" date="2014" name="BMC Genomics">
        <title>Genome sequence of Anopheles sinensis provides insight into genetics basis of mosquito competence for malaria parasites.</title>
        <authorList>
            <person name="Zhou D."/>
            <person name="Zhang D."/>
            <person name="Ding G."/>
            <person name="Shi L."/>
            <person name="Hou Q."/>
            <person name="Ye Y."/>
            <person name="Xu Y."/>
            <person name="Zhou H."/>
            <person name="Xiong C."/>
            <person name="Li S."/>
            <person name="Yu J."/>
            <person name="Hong S."/>
            <person name="Yu X."/>
            <person name="Zou P."/>
            <person name="Chen C."/>
            <person name="Chang X."/>
            <person name="Wang W."/>
            <person name="Lv Y."/>
            <person name="Sun Y."/>
            <person name="Ma L."/>
            <person name="Shen B."/>
            <person name="Zhu C."/>
        </authorList>
    </citation>
    <scope>NUCLEOTIDE SEQUENCE [LARGE SCALE GENOMIC DNA]</scope>
</reference>
<dbReference type="InterPro" id="IPR027417">
    <property type="entry name" value="P-loop_NTPase"/>
</dbReference>
<proteinExistence type="predicted"/>
<dbReference type="SUPFAM" id="SSF52540">
    <property type="entry name" value="P-loop containing nucleoside triphosphate hydrolases"/>
    <property type="match status" value="1"/>
</dbReference>
<dbReference type="PANTHER" id="PTHR30612:SF0">
    <property type="entry name" value="CHLOROPLAST PROTEIN-TRANSPORTING ATPASE"/>
    <property type="match status" value="1"/>
</dbReference>
<evidence type="ECO:0000256" key="1">
    <source>
        <dbReference type="ARBA" id="ARBA00022927"/>
    </source>
</evidence>
<dbReference type="PROSITE" id="PS51192">
    <property type="entry name" value="HELICASE_ATP_BIND_1"/>
    <property type="match status" value="1"/>
</dbReference>
<reference evidence="6" key="2">
    <citation type="submission" date="2020-05" db="UniProtKB">
        <authorList>
            <consortium name="EnsemblMetazoa"/>
        </authorList>
    </citation>
    <scope>IDENTIFICATION</scope>
</reference>
<sequence length="182" mass="20278">MLAVIDRAIELKRGFKLRDTQKLAVLALLANDGSTLAQVSTGEGKSLIVVAASIMKALFGEKVDIVTSSSVLAKRDAENNSDIYSLFGITISHNCSEDIEKRRQAYSLNQVVYGDLGSFQRDYLLDRFYGKNILGDRDFANVIVDEVDSMLVDKGNNMLYLSHDIPWMDKLESRATMRSTTM</sequence>
<dbReference type="STRING" id="74873.A0A084VB00"/>
<dbReference type="Gene3D" id="3.40.50.300">
    <property type="entry name" value="P-loop containing nucleotide triphosphate hydrolases"/>
    <property type="match status" value="1"/>
</dbReference>
<dbReference type="InterPro" id="IPR000185">
    <property type="entry name" value="SecA"/>
</dbReference>
<keyword evidence="1" id="KW-0653">Protein transport</keyword>
<dbReference type="GO" id="GO:0016020">
    <property type="term" value="C:membrane"/>
    <property type="evidence" value="ECO:0007669"/>
    <property type="project" value="InterPro"/>
</dbReference>
<dbReference type="Pfam" id="PF07517">
    <property type="entry name" value="SecA_DEAD"/>
    <property type="match status" value="1"/>
</dbReference>
<dbReference type="Proteomes" id="UP000030765">
    <property type="component" value="Unassembled WGS sequence"/>
</dbReference>
<name>A0A084VB00_ANOSI</name>
<accession>A0A084VB00</accession>
<organism evidence="5">
    <name type="scientific">Anopheles sinensis</name>
    <name type="common">Mosquito</name>
    <dbReference type="NCBI Taxonomy" id="74873"/>
    <lineage>
        <taxon>Eukaryota</taxon>
        <taxon>Metazoa</taxon>
        <taxon>Ecdysozoa</taxon>
        <taxon>Arthropoda</taxon>
        <taxon>Hexapoda</taxon>
        <taxon>Insecta</taxon>
        <taxon>Pterygota</taxon>
        <taxon>Neoptera</taxon>
        <taxon>Endopterygota</taxon>
        <taxon>Diptera</taxon>
        <taxon>Nematocera</taxon>
        <taxon>Culicoidea</taxon>
        <taxon>Culicidae</taxon>
        <taxon>Anophelinae</taxon>
        <taxon>Anopheles</taxon>
    </lineage>
</organism>
<dbReference type="InterPro" id="IPR011115">
    <property type="entry name" value="SecA_DEAD"/>
</dbReference>
<dbReference type="EMBL" id="ATLV01004813">
    <property type="status" value="NOT_ANNOTATED_CDS"/>
    <property type="molecule type" value="Genomic_DNA"/>
</dbReference>
<feature type="domain" description="SecA family profile" evidence="4">
    <location>
        <begin position="1"/>
        <end position="182"/>
    </location>
</feature>